<organism evidence="1">
    <name type="scientific">Rhizophora mucronata</name>
    <name type="common">Asiatic mangrove</name>
    <dbReference type="NCBI Taxonomy" id="61149"/>
    <lineage>
        <taxon>Eukaryota</taxon>
        <taxon>Viridiplantae</taxon>
        <taxon>Streptophyta</taxon>
        <taxon>Embryophyta</taxon>
        <taxon>Tracheophyta</taxon>
        <taxon>Spermatophyta</taxon>
        <taxon>Magnoliopsida</taxon>
        <taxon>eudicotyledons</taxon>
        <taxon>Gunneridae</taxon>
        <taxon>Pentapetalae</taxon>
        <taxon>rosids</taxon>
        <taxon>fabids</taxon>
        <taxon>Malpighiales</taxon>
        <taxon>Rhizophoraceae</taxon>
        <taxon>Rhizophora</taxon>
    </lineage>
</organism>
<sequence>MGFSWICPWTFSPYFVYIAFTSQSWCT</sequence>
<dbReference type="EMBL" id="GGEC01071264">
    <property type="protein sequence ID" value="MBX51748.1"/>
    <property type="molecule type" value="Transcribed_RNA"/>
</dbReference>
<dbReference type="AlphaFoldDB" id="A0A2P2PAH5"/>
<name>A0A2P2PAH5_RHIMU</name>
<reference evidence="1" key="1">
    <citation type="submission" date="2018-02" db="EMBL/GenBank/DDBJ databases">
        <title>Rhizophora mucronata_Transcriptome.</title>
        <authorList>
            <person name="Meera S.P."/>
            <person name="Sreeshan A."/>
            <person name="Augustine A."/>
        </authorList>
    </citation>
    <scope>NUCLEOTIDE SEQUENCE</scope>
    <source>
        <tissue evidence="1">Leaf</tissue>
    </source>
</reference>
<proteinExistence type="predicted"/>
<protein>
    <submittedName>
        <fullName evidence="1">Uncharacterized protein</fullName>
    </submittedName>
</protein>
<evidence type="ECO:0000313" key="1">
    <source>
        <dbReference type="EMBL" id="MBX51748.1"/>
    </source>
</evidence>
<accession>A0A2P2PAH5</accession>